<evidence type="ECO:0000256" key="2">
    <source>
        <dbReference type="ARBA" id="ARBA00004117"/>
    </source>
</evidence>
<comment type="caution">
    <text evidence="5">The sequence shown here is derived from an EMBL/GenBank/DDBJ whole genome shotgun (WGS) entry which is preliminary data.</text>
</comment>
<accession>A0A5C6DKL6</accession>
<dbReference type="PANTHER" id="PTHR30381">
    <property type="entry name" value="FLAGELLAR P-RING PERIPLASMIC PROTEIN FLGI"/>
    <property type="match status" value="1"/>
</dbReference>
<evidence type="ECO:0000256" key="4">
    <source>
        <dbReference type="ARBA" id="ARBA00023143"/>
    </source>
</evidence>
<dbReference type="Pfam" id="PF02119">
    <property type="entry name" value="FlgI"/>
    <property type="match status" value="1"/>
</dbReference>
<protein>
    <submittedName>
        <fullName evidence="5">Flagellar basal body P-ring protein</fullName>
    </submittedName>
</protein>
<dbReference type="RefSeq" id="WP_146527659.1">
    <property type="nucleotide sequence ID" value="NZ_SJPV01000005.1"/>
</dbReference>
<dbReference type="Gene3D" id="1.25.10.10">
    <property type="entry name" value="Leucine-rich Repeat Variant"/>
    <property type="match status" value="1"/>
</dbReference>
<keyword evidence="6" id="KW-1185">Reference proteome</keyword>
<keyword evidence="4" id="KW-0975">Bacterial flagellum</keyword>
<comment type="function">
    <text evidence="1">Assembles around the rod to form the L-ring and probably protects the motor/basal body from shearing forces during rotation.</text>
</comment>
<gene>
    <name evidence="5" type="ORF">Poly41_34370</name>
</gene>
<dbReference type="GO" id="GO:0071973">
    <property type="term" value="P:bacterial-type flagellum-dependent cell motility"/>
    <property type="evidence" value="ECO:0007669"/>
    <property type="project" value="InterPro"/>
</dbReference>
<dbReference type="AlphaFoldDB" id="A0A5C6DKL6"/>
<dbReference type="InterPro" id="IPR016024">
    <property type="entry name" value="ARM-type_fold"/>
</dbReference>
<proteinExistence type="predicted"/>
<dbReference type="InterPro" id="IPR011989">
    <property type="entry name" value="ARM-like"/>
</dbReference>
<keyword evidence="5" id="KW-0282">Flagellum</keyword>
<dbReference type="InterPro" id="IPR001782">
    <property type="entry name" value="Flag_FlgI"/>
</dbReference>
<evidence type="ECO:0000313" key="6">
    <source>
        <dbReference type="Proteomes" id="UP000319143"/>
    </source>
</evidence>
<keyword evidence="3" id="KW-0732">Signal</keyword>
<evidence type="ECO:0000313" key="5">
    <source>
        <dbReference type="EMBL" id="TWU37308.1"/>
    </source>
</evidence>
<dbReference type="OrthoDB" id="232006at2"/>
<dbReference type="PANTHER" id="PTHR30381:SF0">
    <property type="entry name" value="FLAGELLAR P-RING PROTEIN"/>
    <property type="match status" value="1"/>
</dbReference>
<name>A0A5C6DKL6_9BACT</name>
<comment type="subcellular location">
    <subcellularLocation>
        <location evidence="2">Bacterial flagellum basal body</location>
    </subcellularLocation>
</comment>
<organism evidence="5 6">
    <name type="scientific">Novipirellula artificiosorum</name>
    <dbReference type="NCBI Taxonomy" id="2528016"/>
    <lineage>
        <taxon>Bacteria</taxon>
        <taxon>Pseudomonadati</taxon>
        <taxon>Planctomycetota</taxon>
        <taxon>Planctomycetia</taxon>
        <taxon>Pirellulales</taxon>
        <taxon>Pirellulaceae</taxon>
        <taxon>Novipirellula</taxon>
    </lineage>
</organism>
<dbReference type="GO" id="GO:0009428">
    <property type="term" value="C:bacterial-type flagellum basal body, distal rod, P ring"/>
    <property type="evidence" value="ECO:0007669"/>
    <property type="project" value="InterPro"/>
</dbReference>
<dbReference type="GO" id="GO:0005198">
    <property type="term" value="F:structural molecule activity"/>
    <property type="evidence" value="ECO:0007669"/>
    <property type="project" value="InterPro"/>
</dbReference>
<evidence type="ECO:0000256" key="3">
    <source>
        <dbReference type="ARBA" id="ARBA00022729"/>
    </source>
</evidence>
<sequence length="574" mass="62852">MRGRQLPLVFDLVPPHLLKLRAVTVGLLVLFGVMGLGGCSSLWNGDSEDGERDARLRELLKVPAPPDLIRDAAITQGMHTIQVDGVAAVNGLSGTGGAAIPSVYRDQLLEEMRRHDVPDPNHFLELNDTALVRVRSFVPPGARRGDPVDLRILSPPRTETKDLHGGWVMENRLRHQQMLQSSVRQSEVMVVGTGPLLTRADHDPSADEAYCLEGVVLGGGRIQVDRKLGLILRPEYQHVKMAAAIAAAINRRFYFFDGTTRRGIAKAIEDDYIEIETHPRYRGNEARMVAVIHALGVAPESSATQERLLELASRLAEPATASDAALQLEGLGESAIPTLLEGLQSSNPELRFYAAEALAYLDRTEAIEPLVEAARDVAAFRHPALLALQGIEQHLAIDGLSRLLQEPSLETRYGAFCAIRRRPDGRQHLTAEALGDSFRLYEIPSDALPAIVVSLKEHPEIVVFGTPQPMQISTFLMGPHGVMLKSDPKQPGMLRVSRFQAGKDDMRATVASDIRSVIQGIAAVGGGYGDVVAVLREAKEKGFLKDQLAINPLPKSLRTYFREDPPESEEDEML</sequence>
<dbReference type="EMBL" id="SJPV01000005">
    <property type="protein sequence ID" value="TWU37308.1"/>
    <property type="molecule type" value="Genomic_DNA"/>
</dbReference>
<dbReference type="Pfam" id="PF13646">
    <property type="entry name" value="HEAT_2"/>
    <property type="match status" value="1"/>
</dbReference>
<reference evidence="5 6" key="1">
    <citation type="submission" date="2019-02" db="EMBL/GenBank/DDBJ databases">
        <title>Deep-cultivation of Planctomycetes and their phenomic and genomic characterization uncovers novel biology.</title>
        <authorList>
            <person name="Wiegand S."/>
            <person name="Jogler M."/>
            <person name="Boedeker C."/>
            <person name="Pinto D."/>
            <person name="Vollmers J."/>
            <person name="Rivas-Marin E."/>
            <person name="Kohn T."/>
            <person name="Peeters S.H."/>
            <person name="Heuer A."/>
            <person name="Rast P."/>
            <person name="Oberbeckmann S."/>
            <person name="Bunk B."/>
            <person name="Jeske O."/>
            <person name="Meyerdierks A."/>
            <person name="Storesund J.E."/>
            <person name="Kallscheuer N."/>
            <person name="Luecker S."/>
            <person name="Lage O.M."/>
            <person name="Pohl T."/>
            <person name="Merkel B.J."/>
            <person name="Hornburger P."/>
            <person name="Mueller R.-W."/>
            <person name="Bruemmer F."/>
            <person name="Labrenz M."/>
            <person name="Spormann A.M."/>
            <person name="Op Den Camp H."/>
            <person name="Overmann J."/>
            <person name="Amann R."/>
            <person name="Jetten M.S.M."/>
            <person name="Mascher T."/>
            <person name="Medema M.H."/>
            <person name="Devos D.P."/>
            <person name="Kaster A.-K."/>
            <person name="Ovreas L."/>
            <person name="Rohde M."/>
            <person name="Galperin M.Y."/>
            <person name="Jogler C."/>
        </authorList>
    </citation>
    <scope>NUCLEOTIDE SEQUENCE [LARGE SCALE GENOMIC DNA]</scope>
    <source>
        <strain evidence="5 6">Poly41</strain>
    </source>
</reference>
<dbReference type="GO" id="GO:0030288">
    <property type="term" value="C:outer membrane-bounded periplasmic space"/>
    <property type="evidence" value="ECO:0007669"/>
    <property type="project" value="InterPro"/>
</dbReference>
<keyword evidence="5" id="KW-0969">Cilium</keyword>
<dbReference type="Proteomes" id="UP000319143">
    <property type="component" value="Unassembled WGS sequence"/>
</dbReference>
<evidence type="ECO:0000256" key="1">
    <source>
        <dbReference type="ARBA" id="ARBA00002591"/>
    </source>
</evidence>
<keyword evidence="5" id="KW-0966">Cell projection</keyword>
<dbReference type="SUPFAM" id="SSF48371">
    <property type="entry name" value="ARM repeat"/>
    <property type="match status" value="1"/>
</dbReference>